<dbReference type="PANTHER" id="PTHR34119:SF1">
    <property type="entry name" value="OS04G0394700 PROTEIN"/>
    <property type="match status" value="1"/>
</dbReference>
<feature type="region of interest" description="Disordered" evidence="1">
    <location>
        <begin position="384"/>
        <end position="552"/>
    </location>
</feature>
<dbReference type="STRING" id="63057.A0A2P5F223"/>
<name>A0A2P5F223_TREOI</name>
<accession>A0A2P5F223</accession>
<proteinExistence type="predicted"/>
<keyword evidence="3" id="KW-1185">Reference proteome</keyword>
<dbReference type="OrthoDB" id="1925034at2759"/>
<feature type="region of interest" description="Disordered" evidence="1">
    <location>
        <begin position="1"/>
        <end position="44"/>
    </location>
</feature>
<dbReference type="Gene3D" id="1.20.1270.60">
    <property type="entry name" value="Arfaptin homology (AH) domain/BAR domain"/>
    <property type="match status" value="1"/>
</dbReference>
<dbReference type="SUPFAM" id="SSF103657">
    <property type="entry name" value="BAR/IMD domain-like"/>
    <property type="match status" value="1"/>
</dbReference>
<dbReference type="InterPro" id="IPR037488">
    <property type="entry name" value="At2g33490-like"/>
</dbReference>
<evidence type="ECO:0000313" key="3">
    <source>
        <dbReference type="Proteomes" id="UP000237000"/>
    </source>
</evidence>
<dbReference type="InParanoid" id="A0A2P5F223"/>
<feature type="compositionally biased region" description="Polar residues" evidence="1">
    <location>
        <begin position="503"/>
        <end position="516"/>
    </location>
</feature>
<evidence type="ECO:0008006" key="4">
    <source>
        <dbReference type="Google" id="ProtNLM"/>
    </source>
</evidence>
<sequence>MKTSLKKLRGFALHKQQQQQQQPKDRRDLRRPPPQLDELAQASQDMQDMRDCYDSLLAAAAATANSAFEFSESLLEMGDCLLEKTALNDDEDSGKVLLMLGKVQYELQKLIDSYVRPYCNRSHINHTITIPSESLLNELRTVEEMKRQCDEKREVYEYMKARQREKGRSRSGKGETFSMQQLQMAHDEYDQEATLFVFRLKSLKQGQSRSLLTQAARHHAAQVDQVDLTFPKVARVEDPKNNLDIHKSTSTVRTGSQSAPLLAENKLDPAEKLRQLRPSFTRKFHSYVLPTPIDTKGPVSTGSGNPVNHTVKKNLNEGLQNLWHSTPLEPKKYEKILQDGKVSPPTVTKAQSVLKESNNNIVTPQLPPPLLDGHIFSRHDPIAASDSKKIKRQFHSGPITSKPWSTKPVALKPPQLFSGPILRNPVPQPSSSPPKVSSGASPTFTSSPKISELHELPRPPVSSSFQSSRSSGLVGHSAPLVSRAQVHSSTKMVTKSPLPKPPQTISRSLSIPSSDTRVVDLRASKPMEVPLNSQIAEQLASPPLSPITLSNK</sequence>
<feature type="compositionally biased region" description="Low complexity" evidence="1">
    <location>
        <begin position="462"/>
        <end position="471"/>
    </location>
</feature>
<dbReference type="InterPro" id="IPR027267">
    <property type="entry name" value="AH/BAR_dom_sf"/>
</dbReference>
<reference evidence="3" key="1">
    <citation type="submission" date="2016-06" db="EMBL/GenBank/DDBJ databases">
        <title>Parallel loss of symbiosis genes in relatives of nitrogen-fixing non-legume Parasponia.</title>
        <authorList>
            <person name="Van Velzen R."/>
            <person name="Holmer R."/>
            <person name="Bu F."/>
            <person name="Rutten L."/>
            <person name="Van Zeijl A."/>
            <person name="Liu W."/>
            <person name="Santuari L."/>
            <person name="Cao Q."/>
            <person name="Sharma T."/>
            <person name="Shen D."/>
            <person name="Roswanjaya Y."/>
            <person name="Wardhani T."/>
            <person name="Kalhor M.S."/>
            <person name="Jansen J."/>
            <person name="Van den Hoogen J."/>
            <person name="Gungor B."/>
            <person name="Hartog M."/>
            <person name="Hontelez J."/>
            <person name="Verver J."/>
            <person name="Yang W.-C."/>
            <person name="Schijlen E."/>
            <person name="Repin R."/>
            <person name="Schilthuizen M."/>
            <person name="Schranz E."/>
            <person name="Heidstra R."/>
            <person name="Miyata K."/>
            <person name="Fedorova E."/>
            <person name="Kohlen W."/>
            <person name="Bisseling T."/>
            <person name="Smit S."/>
            <person name="Geurts R."/>
        </authorList>
    </citation>
    <scope>NUCLEOTIDE SEQUENCE [LARGE SCALE GENOMIC DNA]</scope>
    <source>
        <strain evidence="3">cv. RG33-2</strain>
    </source>
</reference>
<comment type="caution">
    <text evidence="2">The sequence shown here is derived from an EMBL/GenBank/DDBJ whole genome shotgun (WGS) entry which is preliminary data.</text>
</comment>
<evidence type="ECO:0000256" key="1">
    <source>
        <dbReference type="SAM" id="MobiDB-lite"/>
    </source>
</evidence>
<dbReference type="CDD" id="cd07307">
    <property type="entry name" value="BAR"/>
    <property type="match status" value="1"/>
</dbReference>
<dbReference type="AlphaFoldDB" id="A0A2P5F223"/>
<protein>
    <recommendedName>
        <fullName evidence="4">BAR domain-containing protein</fullName>
    </recommendedName>
</protein>
<dbReference type="EMBL" id="JXTC01000071">
    <property type="protein sequence ID" value="PON91831.1"/>
    <property type="molecule type" value="Genomic_DNA"/>
</dbReference>
<organism evidence="2 3">
    <name type="scientific">Trema orientale</name>
    <name type="common">Charcoal tree</name>
    <name type="synonym">Celtis orientalis</name>
    <dbReference type="NCBI Taxonomy" id="63057"/>
    <lineage>
        <taxon>Eukaryota</taxon>
        <taxon>Viridiplantae</taxon>
        <taxon>Streptophyta</taxon>
        <taxon>Embryophyta</taxon>
        <taxon>Tracheophyta</taxon>
        <taxon>Spermatophyta</taxon>
        <taxon>Magnoliopsida</taxon>
        <taxon>eudicotyledons</taxon>
        <taxon>Gunneridae</taxon>
        <taxon>Pentapetalae</taxon>
        <taxon>rosids</taxon>
        <taxon>fabids</taxon>
        <taxon>Rosales</taxon>
        <taxon>Cannabaceae</taxon>
        <taxon>Trema</taxon>
    </lineage>
</organism>
<feature type="compositionally biased region" description="Low complexity" evidence="1">
    <location>
        <begin position="433"/>
        <end position="442"/>
    </location>
</feature>
<gene>
    <name evidence="2" type="ORF">TorRG33x02_124290</name>
</gene>
<evidence type="ECO:0000313" key="2">
    <source>
        <dbReference type="EMBL" id="PON91831.1"/>
    </source>
</evidence>
<dbReference type="PANTHER" id="PTHR34119">
    <property type="entry name" value="HYDROXYPROLINE-RICH GLYCOPROTEIN-LIKE"/>
    <property type="match status" value="1"/>
</dbReference>
<dbReference type="Proteomes" id="UP000237000">
    <property type="component" value="Unassembled WGS sequence"/>
</dbReference>